<dbReference type="AlphaFoldDB" id="T1GZW0"/>
<dbReference type="EnsemblMetazoa" id="MESCA009418-RA">
    <property type="protein sequence ID" value="MESCA009418-PA"/>
    <property type="gene ID" value="MESCA009418"/>
</dbReference>
<accession>T1GZW0</accession>
<dbReference type="EMBL" id="CAQQ02074807">
    <property type="status" value="NOT_ANNOTATED_CDS"/>
    <property type="molecule type" value="Genomic_DNA"/>
</dbReference>
<dbReference type="Proteomes" id="UP000015102">
    <property type="component" value="Unassembled WGS sequence"/>
</dbReference>
<reference evidence="2" key="1">
    <citation type="submission" date="2013-02" db="EMBL/GenBank/DDBJ databases">
        <authorList>
            <person name="Hughes D."/>
        </authorList>
    </citation>
    <scope>NUCLEOTIDE SEQUENCE</scope>
    <source>
        <strain>Durham</strain>
        <strain evidence="2">NC isolate 2 -- Noor lab</strain>
    </source>
</reference>
<dbReference type="HOGENOM" id="CLU_079802_0_0_1"/>
<dbReference type="EMBL" id="CAQQ02074806">
    <property type="status" value="NOT_ANNOTATED_CDS"/>
    <property type="molecule type" value="Genomic_DNA"/>
</dbReference>
<sequence length="216" mass="25390">MFYYFYPGLNDPLNRINCHLASVIRSKFIKEYKNARCLASLVKELFSLFVDGVNFEINGKITNVKFVLGLIIGDNLALNGILDFIIGFQLRNRENYERDVLLNDSSKTGIENVSMFNILPYFHCTLNLSLDLMHDFFEGIFQYDICQAVLYFIRKKYFTLTELNERINNFAYGKEDENNLKMTSREAWQFLYLLPIYIGDKVDPHDEVWKLIKTLL</sequence>
<evidence type="ECO:0000313" key="1">
    <source>
        <dbReference type="EnsemblMetazoa" id="MESCA009418-PA"/>
    </source>
</evidence>
<proteinExistence type="predicted"/>
<dbReference type="OMA" id="LNRINCH"/>
<reference evidence="1" key="2">
    <citation type="submission" date="2015-06" db="UniProtKB">
        <authorList>
            <consortium name="EnsemblMetazoa"/>
        </authorList>
    </citation>
    <scope>IDENTIFICATION</scope>
</reference>
<organism evidence="1 2">
    <name type="scientific">Megaselia scalaris</name>
    <name type="common">Humpbacked fly</name>
    <name type="synonym">Phora scalaris</name>
    <dbReference type="NCBI Taxonomy" id="36166"/>
    <lineage>
        <taxon>Eukaryota</taxon>
        <taxon>Metazoa</taxon>
        <taxon>Ecdysozoa</taxon>
        <taxon>Arthropoda</taxon>
        <taxon>Hexapoda</taxon>
        <taxon>Insecta</taxon>
        <taxon>Pterygota</taxon>
        <taxon>Neoptera</taxon>
        <taxon>Endopterygota</taxon>
        <taxon>Diptera</taxon>
        <taxon>Brachycera</taxon>
        <taxon>Muscomorpha</taxon>
        <taxon>Platypezoidea</taxon>
        <taxon>Phoridae</taxon>
        <taxon>Megaseliini</taxon>
        <taxon>Megaselia</taxon>
    </lineage>
</organism>
<keyword evidence="2" id="KW-1185">Reference proteome</keyword>
<evidence type="ECO:0000313" key="2">
    <source>
        <dbReference type="Proteomes" id="UP000015102"/>
    </source>
</evidence>
<protein>
    <submittedName>
        <fullName evidence="1">Uncharacterized protein</fullName>
    </submittedName>
</protein>
<dbReference type="STRING" id="36166.T1GZW0"/>
<name>T1GZW0_MEGSC</name>
<dbReference type="EMBL" id="CAQQ02074808">
    <property type="status" value="NOT_ANNOTATED_CDS"/>
    <property type="molecule type" value="Genomic_DNA"/>
</dbReference>